<dbReference type="RefSeq" id="WP_344686959.1">
    <property type="nucleotide sequence ID" value="NZ_BAAAVV010000001.1"/>
</dbReference>
<sequence>MGLRVNNNIAALNAYRNLSVTDGQMTKSLEKLSSGFRINRAADDAAGLAISEGLRSQIGGLKVAARNSQDGISVVQTAEGALTETHSILQRMRDLAVQASNSGGLNDDAKGNLQSEIVQLKSELDRIASTTTFNGKKLLDGTFNAVFQVGANAGETIGIDIGTAMGSAGLGVDGVDVTAAGVYTNAAAAAAGKVSTLAAADGANAELTFTAVSGDPTADLAVFEGLSGTISFGGKSFDLGTVDYSNADGDNDSSTAPTAAQALTALNTAAKSALGLTTDPFTATATTVVFQVNDAVSGYTEAAGAPEGSAAGTPTVQQLAAATPTFSAASGASDAIDDLDDAIKTVSTQRADLGAIQNRFDHTINNLNVAVENLTASESRIRDADMAQEMVQFTRNQILSQAGTAMLAQANQASQGVLSLLQ</sequence>
<comment type="caution">
    <text evidence="7">The sequence shown here is derived from an EMBL/GenBank/DDBJ whole genome shotgun (WGS) entry which is preliminary data.</text>
</comment>
<comment type="subcellular location">
    <subcellularLocation>
        <location evidence="4">Secreted</location>
    </subcellularLocation>
    <subcellularLocation>
        <location evidence="4">Bacterial flagellum</location>
    </subcellularLocation>
</comment>
<dbReference type="InterPro" id="IPR001492">
    <property type="entry name" value="Flagellin"/>
</dbReference>
<dbReference type="PANTHER" id="PTHR42792:SF2">
    <property type="entry name" value="FLAGELLIN"/>
    <property type="match status" value="1"/>
</dbReference>
<proteinExistence type="inferred from homology"/>
<reference evidence="8" key="1">
    <citation type="journal article" date="2019" name="Int. J. Syst. Evol. Microbiol.">
        <title>The Global Catalogue of Microorganisms (GCM) 10K type strain sequencing project: providing services to taxonomists for standard genome sequencing and annotation.</title>
        <authorList>
            <consortium name="The Broad Institute Genomics Platform"/>
            <consortium name="The Broad Institute Genome Sequencing Center for Infectious Disease"/>
            <person name="Wu L."/>
            <person name="Ma J."/>
        </authorList>
    </citation>
    <scope>NUCLEOTIDE SEQUENCE [LARGE SCALE GENOMIC DNA]</scope>
    <source>
        <strain evidence="8">JCM 15614</strain>
    </source>
</reference>
<dbReference type="InterPro" id="IPR046358">
    <property type="entry name" value="Flagellin_C"/>
</dbReference>
<dbReference type="InterPro" id="IPR001029">
    <property type="entry name" value="Flagellin_N"/>
</dbReference>
<dbReference type="PRINTS" id="PR00207">
    <property type="entry name" value="FLAGELLIN"/>
</dbReference>
<keyword evidence="7" id="KW-0282">Flagellum</keyword>
<protein>
    <recommendedName>
        <fullName evidence="2 4">Flagellin</fullName>
    </recommendedName>
</protein>
<keyword evidence="3 4" id="KW-0975">Bacterial flagellum</keyword>
<gene>
    <name evidence="7" type="ORF">GCM10010531_05270</name>
</gene>
<evidence type="ECO:0000256" key="1">
    <source>
        <dbReference type="ARBA" id="ARBA00005709"/>
    </source>
</evidence>
<keyword evidence="7" id="KW-0969">Cilium</keyword>
<organism evidence="7 8">
    <name type="scientific">Blastococcus jejuensis</name>
    <dbReference type="NCBI Taxonomy" id="351224"/>
    <lineage>
        <taxon>Bacteria</taxon>
        <taxon>Bacillati</taxon>
        <taxon>Actinomycetota</taxon>
        <taxon>Actinomycetes</taxon>
        <taxon>Geodermatophilales</taxon>
        <taxon>Geodermatophilaceae</taxon>
        <taxon>Blastococcus</taxon>
    </lineage>
</organism>
<dbReference type="Gene3D" id="3.30.70.2120">
    <property type="match status" value="1"/>
</dbReference>
<name>A0ABP6NT80_9ACTN</name>
<evidence type="ECO:0000313" key="7">
    <source>
        <dbReference type="EMBL" id="GAA3156904.1"/>
    </source>
</evidence>
<feature type="domain" description="Flagellin N-terminal" evidence="5">
    <location>
        <begin position="5"/>
        <end position="143"/>
    </location>
</feature>
<dbReference type="Proteomes" id="UP001499924">
    <property type="component" value="Unassembled WGS sequence"/>
</dbReference>
<dbReference type="EMBL" id="BAAAVV010000001">
    <property type="protein sequence ID" value="GAA3156904.1"/>
    <property type="molecule type" value="Genomic_DNA"/>
</dbReference>
<evidence type="ECO:0000259" key="6">
    <source>
        <dbReference type="Pfam" id="PF00700"/>
    </source>
</evidence>
<comment type="similarity">
    <text evidence="1 4">Belongs to the bacterial flagellin family.</text>
</comment>
<keyword evidence="8" id="KW-1185">Reference proteome</keyword>
<dbReference type="PANTHER" id="PTHR42792">
    <property type="entry name" value="FLAGELLIN"/>
    <property type="match status" value="1"/>
</dbReference>
<comment type="function">
    <text evidence="4">Flagellin is the subunit protein which polymerizes to form the filaments of bacterial flagella.</text>
</comment>
<evidence type="ECO:0000256" key="3">
    <source>
        <dbReference type="ARBA" id="ARBA00023143"/>
    </source>
</evidence>
<dbReference type="Pfam" id="PF00700">
    <property type="entry name" value="Flagellin_C"/>
    <property type="match status" value="1"/>
</dbReference>
<feature type="domain" description="Flagellin C-terminal" evidence="6">
    <location>
        <begin position="337"/>
        <end position="421"/>
    </location>
</feature>
<keyword evidence="7" id="KW-0966">Cell projection</keyword>
<evidence type="ECO:0000256" key="4">
    <source>
        <dbReference type="RuleBase" id="RU362073"/>
    </source>
</evidence>
<dbReference type="Gene3D" id="1.20.1330.10">
    <property type="entry name" value="f41 fragment of flagellin, N-terminal domain"/>
    <property type="match status" value="1"/>
</dbReference>
<dbReference type="Gene3D" id="6.10.10.10">
    <property type="entry name" value="Flagellar export chaperone, C-terminal domain"/>
    <property type="match status" value="1"/>
</dbReference>
<dbReference type="InterPro" id="IPR042187">
    <property type="entry name" value="Flagellin_C_sub2"/>
</dbReference>
<evidence type="ECO:0000313" key="8">
    <source>
        <dbReference type="Proteomes" id="UP001499924"/>
    </source>
</evidence>
<accession>A0ABP6NT80</accession>
<dbReference type="SUPFAM" id="SSF64518">
    <property type="entry name" value="Phase 1 flagellin"/>
    <property type="match status" value="1"/>
</dbReference>
<keyword evidence="4" id="KW-0964">Secreted</keyword>
<evidence type="ECO:0000259" key="5">
    <source>
        <dbReference type="Pfam" id="PF00669"/>
    </source>
</evidence>
<dbReference type="Pfam" id="PF00669">
    <property type="entry name" value="Flagellin_N"/>
    <property type="match status" value="1"/>
</dbReference>
<evidence type="ECO:0000256" key="2">
    <source>
        <dbReference type="ARBA" id="ARBA00020110"/>
    </source>
</evidence>